<dbReference type="Gene3D" id="3.20.20.80">
    <property type="entry name" value="Glycosidases"/>
    <property type="match status" value="1"/>
</dbReference>
<feature type="chain" id="PRO_5013857305" description="Alpha-L-arabinofuranosidase" evidence="2">
    <location>
        <begin position="25"/>
        <end position="561"/>
    </location>
</feature>
<sequence length="561" mass="61466">MKYRSIWLLGVLLLSSLLALQACGSQTAQVVPTPRPVDASPTPLAPSEPALPSEASPAPSPVEYEGTLQLDATASGQAIDARLFGTNVPAWLNPNGLADPTLIERTITAGTTVIRMPGGSWSNHYDWLGCQLGDEANCYWTWAAQPIHFLELLTRVDQEGMWTINFNGTSQEAAALVAFFNAMPDDSREIGVDRRGRDWKTVGHWAQLRADLGYPEPVPITLWEIGNEIYGGKEDVGKGCTPWGWEEGGWTCDGTEYVLGRGEGAARDEGFLDFRNAMQAVDPTILVGAVGVPFQDDWNNWGNDVIAAAGDVMDFYVVHQYPYYEPPRSIQEPLAEPQQTWQAIVADVHASFDRYAGGRRVPIAVTEYNLFSFQDFDSERWMTRAINMLHLADTIGQMAVHGVAMGNQWNLANGETDSFGNYGLLDAGSLERYPQYYVFPLWTNFGNTLLPIESSFDPATTLSVYAGRKDENTLTLLVINKQGQAQRALIALDGVADVTGGRVDVAAADSLEAMQVRWNGVADPANDLSDAPPTELTGVSSRFIYTFAPYSISLLQIDIRP</sequence>
<evidence type="ECO:0008006" key="5">
    <source>
        <dbReference type="Google" id="ProtNLM"/>
    </source>
</evidence>
<feature type="compositionally biased region" description="Low complexity" evidence="1">
    <location>
        <begin position="39"/>
        <end position="57"/>
    </location>
</feature>
<dbReference type="SUPFAM" id="SSF51445">
    <property type="entry name" value="(Trans)glycosidases"/>
    <property type="match status" value="1"/>
</dbReference>
<feature type="signal peptide" evidence="2">
    <location>
        <begin position="1"/>
        <end position="24"/>
    </location>
</feature>
<dbReference type="PROSITE" id="PS51257">
    <property type="entry name" value="PROKAR_LIPOPROTEIN"/>
    <property type="match status" value="1"/>
</dbReference>
<dbReference type="InterPro" id="IPR017853">
    <property type="entry name" value="GH"/>
</dbReference>
<comment type="caution">
    <text evidence="3">The sequence shown here is derived from an EMBL/GenBank/DDBJ whole genome shotgun (WGS) entry which is preliminary data.</text>
</comment>
<keyword evidence="2" id="KW-0732">Signal</keyword>
<accession>A0A2H3KHM0</accession>
<dbReference type="PANTHER" id="PTHR43576:SF3">
    <property type="entry name" value="ALPHA-L-ARABINOFURANOSIDASE C"/>
    <property type="match status" value="1"/>
</dbReference>
<dbReference type="RefSeq" id="WP_097655287.1">
    <property type="nucleotide sequence ID" value="NZ_LYXE01000188.1"/>
</dbReference>
<dbReference type="Gene3D" id="2.60.40.1180">
    <property type="entry name" value="Golgi alpha-mannosidase II"/>
    <property type="match status" value="1"/>
</dbReference>
<evidence type="ECO:0000256" key="2">
    <source>
        <dbReference type="SAM" id="SignalP"/>
    </source>
</evidence>
<dbReference type="AlphaFoldDB" id="A0A2H3KHM0"/>
<dbReference type="EMBL" id="LYXE01000188">
    <property type="protein sequence ID" value="PDV96568.1"/>
    <property type="molecule type" value="Genomic_DNA"/>
</dbReference>
<gene>
    <name evidence="3" type="ORF">A9Q02_06320</name>
</gene>
<evidence type="ECO:0000313" key="3">
    <source>
        <dbReference type="EMBL" id="PDV96568.1"/>
    </source>
</evidence>
<name>A0A2H3KHM0_9CHLR</name>
<dbReference type="InterPro" id="IPR013780">
    <property type="entry name" value="Glyco_hydro_b"/>
</dbReference>
<protein>
    <recommendedName>
        <fullName evidence="5">Alpha-L-arabinofuranosidase</fullName>
    </recommendedName>
</protein>
<proteinExistence type="predicted"/>
<dbReference type="Proteomes" id="UP000220922">
    <property type="component" value="Unassembled WGS sequence"/>
</dbReference>
<organism evidence="3 4">
    <name type="scientific">Candidatus Chloroploca asiatica</name>
    <dbReference type="NCBI Taxonomy" id="1506545"/>
    <lineage>
        <taxon>Bacteria</taxon>
        <taxon>Bacillati</taxon>
        <taxon>Chloroflexota</taxon>
        <taxon>Chloroflexia</taxon>
        <taxon>Chloroflexales</taxon>
        <taxon>Chloroflexineae</taxon>
        <taxon>Oscillochloridaceae</taxon>
        <taxon>Candidatus Chloroploca</taxon>
    </lineage>
</organism>
<feature type="region of interest" description="Disordered" evidence="1">
    <location>
        <begin position="29"/>
        <end position="63"/>
    </location>
</feature>
<evidence type="ECO:0000313" key="4">
    <source>
        <dbReference type="Proteomes" id="UP000220922"/>
    </source>
</evidence>
<keyword evidence="4" id="KW-1185">Reference proteome</keyword>
<dbReference type="PANTHER" id="PTHR43576">
    <property type="entry name" value="ALPHA-L-ARABINOFURANOSIDASE C-RELATED"/>
    <property type="match status" value="1"/>
</dbReference>
<evidence type="ECO:0000256" key="1">
    <source>
        <dbReference type="SAM" id="MobiDB-lite"/>
    </source>
</evidence>
<reference evidence="3 4" key="1">
    <citation type="submission" date="2016-05" db="EMBL/GenBank/DDBJ databases">
        <authorList>
            <person name="Lavstsen T."/>
            <person name="Jespersen J.S."/>
        </authorList>
    </citation>
    <scope>NUCLEOTIDE SEQUENCE [LARGE SCALE GENOMIC DNA]</scope>
    <source>
        <strain evidence="3 4">B7-9</strain>
    </source>
</reference>
<dbReference type="GO" id="GO:0000272">
    <property type="term" value="P:polysaccharide catabolic process"/>
    <property type="evidence" value="ECO:0007669"/>
    <property type="project" value="TreeGrafter"/>
</dbReference>
<dbReference type="OrthoDB" id="9801198at2"/>